<keyword evidence="4" id="KW-1185">Reference proteome</keyword>
<keyword evidence="2" id="KW-0472">Membrane</keyword>
<evidence type="ECO:0000313" key="4">
    <source>
        <dbReference type="Proteomes" id="UP000006671"/>
    </source>
</evidence>
<dbReference type="EMBL" id="GG738907">
    <property type="protein sequence ID" value="EFC38426.1"/>
    <property type="molecule type" value="Genomic_DNA"/>
</dbReference>
<dbReference type="InParanoid" id="D2VXE9"/>
<name>D2VXE9_NAEGR</name>
<dbReference type="OMA" id="WSCSINE"/>
<evidence type="ECO:0000256" key="1">
    <source>
        <dbReference type="SAM" id="MobiDB-lite"/>
    </source>
</evidence>
<dbReference type="GeneID" id="8858342"/>
<feature type="region of interest" description="Disordered" evidence="1">
    <location>
        <begin position="1"/>
        <end position="20"/>
    </location>
</feature>
<keyword evidence="2" id="KW-0812">Transmembrane</keyword>
<dbReference type="CDD" id="cd22997">
    <property type="entry name" value="GT_LH"/>
    <property type="match status" value="1"/>
</dbReference>
<organism evidence="4">
    <name type="scientific">Naegleria gruberi</name>
    <name type="common">Amoeba</name>
    <dbReference type="NCBI Taxonomy" id="5762"/>
    <lineage>
        <taxon>Eukaryota</taxon>
        <taxon>Discoba</taxon>
        <taxon>Heterolobosea</taxon>
        <taxon>Tetramitia</taxon>
        <taxon>Eutetramitia</taxon>
        <taxon>Vahlkampfiidae</taxon>
        <taxon>Naegleria</taxon>
    </lineage>
</organism>
<dbReference type="PANTHER" id="PTHR36587:SF2">
    <property type="entry name" value="EXPRESSION SITE-ASSOCIATED GENE 3 (ESAG3)-LIKE PROTEIN"/>
    <property type="match status" value="1"/>
</dbReference>
<dbReference type="KEGG" id="ngr:NAEGRDRAFT_73724"/>
<dbReference type="RefSeq" id="XP_002671170.1">
    <property type="nucleotide sequence ID" value="XM_002671124.1"/>
</dbReference>
<gene>
    <name evidence="3" type="ORF">NAEGRDRAFT_73724</name>
</gene>
<feature type="transmembrane region" description="Helical" evidence="2">
    <location>
        <begin position="73"/>
        <end position="91"/>
    </location>
</feature>
<accession>D2VXE9</accession>
<dbReference type="AlphaFoldDB" id="D2VXE9"/>
<sequence length="481" mass="54958">MQRLLIHSTSPLPDDEESQVMMNSPSSKILSNNLCHSAAQSLTNNTSPILLTDKLKPTISNGQKQAIECSTKLLFILSLVSLLAMLCLTILSTSSSSSTSVASTKLSVNVMHSGEFISVDESFVVKARVFPVTYLDVDFSNPENLKLNRVRGICKIYLSTYFMFNYNERRSSYNPPTVIGADGLGETPYTHWKKIERTLQFLTGEESNYISDNDIVVFSDSTDVFFINNIEEIRNVYENYYVKELAKIDLEADAEKDWPLVFIAEKNKWPPNEYIQNMFEKTQEETEMVKKHYYNKDGYHVYNNCDRSNQRIYLNSGLYVGRKRDIRKALTIGINIKRAEPKERLGDQAVYQYIYTTKKYPILMDCEYKMFFSPFSVCHTVVSNPASKWSCSINENNKPTPNTVVALHSNGGFCPSLCNCFSSMKQKGSFKKMLTQYKDTMSFKSYDINTKKVTDVLMDYACGRFVEENFPQKSCNVQPGK</sequence>
<dbReference type="Proteomes" id="UP000006671">
    <property type="component" value="Unassembled WGS sequence"/>
</dbReference>
<protein>
    <submittedName>
        <fullName evidence="3">Predicted protein</fullName>
    </submittedName>
</protein>
<evidence type="ECO:0000313" key="3">
    <source>
        <dbReference type="EMBL" id="EFC38426.1"/>
    </source>
</evidence>
<proteinExistence type="predicted"/>
<dbReference type="PANTHER" id="PTHR36587">
    <property type="entry name" value="EXPRESSION SITE-ASSOCIATED GENE 3 (ESAG3)-LIKE PROTEIN"/>
    <property type="match status" value="1"/>
</dbReference>
<keyword evidence="2" id="KW-1133">Transmembrane helix</keyword>
<dbReference type="OrthoDB" id="69177at2759"/>
<evidence type="ECO:0000256" key="2">
    <source>
        <dbReference type="SAM" id="Phobius"/>
    </source>
</evidence>
<dbReference type="VEuPathDB" id="AmoebaDB:NAEGRDRAFT_73724"/>
<reference evidence="3 4" key="1">
    <citation type="journal article" date="2010" name="Cell">
        <title>The genome of Naegleria gruberi illuminates early eukaryotic versatility.</title>
        <authorList>
            <person name="Fritz-Laylin L.K."/>
            <person name="Prochnik S.E."/>
            <person name="Ginger M.L."/>
            <person name="Dacks J.B."/>
            <person name="Carpenter M.L."/>
            <person name="Field M.C."/>
            <person name="Kuo A."/>
            <person name="Paredez A."/>
            <person name="Chapman J."/>
            <person name="Pham J."/>
            <person name="Shu S."/>
            <person name="Neupane R."/>
            <person name="Cipriano M."/>
            <person name="Mancuso J."/>
            <person name="Tu H."/>
            <person name="Salamov A."/>
            <person name="Lindquist E."/>
            <person name="Shapiro H."/>
            <person name="Lucas S."/>
            <person name="Grigoriev I.V."/>
            <person name="Cande W.Z."/>
            <person name="Fulton C."/>
            <person name="Rokhsar D.S."/>
            <person name="Dawson S.C."/>
        </authorList>
    </citation>
    <scope>NUCLEOTIDE SEQUENCE [LARGE SCALE GENOMIC DNA]</scope>
    <source>
        <strain evidence="3 4">NEG-M</strain>
    </source>
</reference>